<accession>A0AAD9LLF1</accession>
<evidence type="ECO:0000313" key="5">
    <source>
        <dbReference type="EMBL" id="KAK1940888.1"/>
    </source>
</evidence>
<dbReference type="EMBL" id="JASMQC010000013">
    <property type="protein sequence ID" value="KAK1940888.1"/>
    <property type="molecule type" value="Genomic_DNA"/>
</dbReference>
<evidence type="ECO:0000313" key="6">
    <source>
        <dbReference type="EMBL" id="KAK1940896.1"/>
    </source>
</evidence>
<dbReference type="EMBL" id="JASMQC010000013">
    <property type="protein sequence ID" value="KAK1940869.1"/>
    <property type="molecule type" value="Genomic_DNA"/>
</dbReference>
<comment type="caution">
    <text evidence="1">The sequence shown here is derived from an EMBL/GenBank/DDBJ whole genome shotgun (WGS) entry which is preliminary data.</text>
</comment>
<dbReference type="Proteomes" id="UP001259832">
    <property type="component" value="Unassembled WGS sequence"/>
</dbReference>
<evidence type="ECO:0000313" key="1">
    <source>
        <dbReference type="EMBL" id="KAK1940865.1"/>
    </source>
</evidence>
<name>A0AAD9LLF1_9STRA</name>
<dbReference type="EMBL" id="JASMQC010000013">
    <property type="protein sequence ID" value="KAK1940872.1"/>
    <property type="molecule type" value="Genomic_DNA"/>
</dbReference>
<sequence>MNGRKKISVVEFRARTYSGALSVWNLDRFKGFCDFMRLLRIHNEETYQYQGDKIVIAAGLAVRVNAP</sequence>
<keyword evidence="7" id="KW-1185">Reference proteome</keyword>
<proteinExistence type="predicted"/>
<evidence type="ECO:0000313" key="2">
    <source>
        <dbReference type="EMBL" id="KAK1940869.1"/>
    </source>
</evidence>
<dbReference type="EMBL" id="JASMQC010000013">
    <property type="protein sequence ID" value="KAK1940885.1"/>
    <property type="molecule type" value="Genomic_DNA"/>
</dbReference>
<evidence type="ECO:0000313" key="3">
    <source>
        <dbReference type="EMBL" id="KAK1940872.1"/>
    </source>
</evidence>
<evidence type="ECO:0000313" key="7">
    <source>
        <dbReference type="Proteomes" id="UP001259832"/>
    </source>
</evidence>
<dbReference type="AlphaFoldDB" id="A0AAD9LLF1"/>
<reference evidence="1" key="1">
    <citation type="submission" date="2023-08" db="EMBL/GenBank/DDBJ databases">
        <title>Reference Genome Resource for the Citrus Pathogen Phytophthora citrophthora.</title>
        <authorList>
            <person name="Moller H."/>
            <person name="Coetzee B."/>
            <person name="Rose L.J."/>
            <person name="Van Niekerk J.M."/>
        </authorList>
    </citation>
    <scope>NUCLEOTIDE SEQUENCE</scope>
    <source>
        <strain evidence="1">STE-U-9442</strain>
    </source>
</reference>
<dbReference type="EMBL" id="JASMQC010000013">
    <property type="protein sequence ID" value="KAK1940896.1"/>
    <property type="molecule type" value="Genomic_DNA"/>
</dbReference>
<gene>
    <name evidence="1" type="ORF">P3T76_007571</name>
    <name evidence="2" type="ORF">P3T76_007575</name>
    <name evidence="3" type="ORF">P3T76_007578</name>
    <name evidence="4" type="ORF">P3T76_007591</name>
    <name evidence="5" type="ORF">P3T76_007594</name>
    <name evidence="6" type="ORF">P3T76_007602</name>
</gene>
<dbReference type="EMBL" id="JASMQC010000013">
    <property type="protein sequence ID" value="KAK1940865.1"/>
    <property type="molecule type" value="Genomic_DNA"/>
</dbReference>
<evidence type="ECO:0000313" key="4">
    <source>
        <dbReference type="EMBL" id="KAK1940885.1"/>
    </source>
</evidence>
<protein>
    <submittedName>
        <fullName evidence="1">Uncharacterized protein</fullName>
    </submittedName>
</protein>
<organism evidence="1 7">
    <name type="scientific">Phytophthora citrophthora</name>
    <dbReference type="NCBI Taxonomy" id="4793"/>
    <lineage>
        <taxon>Eukaryota</taxon>
        <taxon>Sar</taxon>
        <taxon>Stramenopiles</taxon>
        <taxon>Oomycota</taxon>
        <taxon>Peronosporomycetes</taxon>
        <taxon>Peronosporales</taxon>
        <taxon>Peronosporaceae</taxon>
        <taxon>Phytophthora</taxon>
    </lineage>
</organism>